<keyword evidence="3" id="KW-0378">Hydrolase</keyword>
<evidence type="ECO:0000256" key="2">
    <source>
        <dbReference type="ARBA" id="ARBA00022670"/>
    </source>
</evidence>
<accession>A0A7W8DDJ5</accession>
<dbReference type="SUPFAM" id="SSF50156">
    <property type="entry name" value="PDZ domain-like"/>
    <property type="match status" value="1"/>
</dbReference>
<dbReference type="PROSITE" id="PS50106">
    <property type="entry name" value="PDZ"/>
    <property type="match status" value="1"/>
</dbReference>
<evidence type="ECO:0000256" key="3">
    <source>
        <dbReference type="ARBA" id="ARBA00022801"/>
    </source>
</evidence>
<dbReference type="GO" id="GO:0004252">
    <property type="term" value="F:serine-type endopeptidase activity"/>
    <property type="evidence" value="ECO:0007669"/>
    <property type="project" value="InterPro"/>
</dbReference>
<comment type="caution">
    <text evidence="6">The sequence shown here is derived from an EMBL/GenBank/DDBJ whole genome shotgun (WGS) entry which is preliminary data.</text>
</comment>
<evidence type="ECO:0000313" key="7">
    <source>
        <dbReference type="Proteomes" id="UP000519004"/>
    </source>
</evidence>
<dbReference type="Pfam" id="PF17820">
    <property type="entry name" value="PDZ_6"/>
    <property type="match status" value="1"/>
</dbReference>
<organism evidence="6 7">
    <name type="scientific">Rehaibacterium terrae</name>
    <dbReference type="NCBI Taxonomy" id="1341696"/>
    <lineage>
        <taxon>Bacteria</taxon>
        <taxon>Pseudomonadati</taxon>
        <taxon>Pseudomonadota</taxon>
        <taxon>Gammaproteobacteria</taxon>
        <taxon>Lysobacterales</taxon>
        <taxon>Lysobacteraceae</taxon>
        <taxon>Rehaibacterium</taxon>
    </lineage>
</organism>
<dbReference type="InterPro" id="IPR009003">
    <property type="entry name" value="Peptidase_S1_PA"/>
</dbReference>
<name>A0A7W8DDJ5_9GAMM</name>
<keyword evidence="4" id="KW-0720">Serine protease</keyword>
<dbReference type="Gene3D" id="2.30.42.10">
    <property type="match status" value="1"/>
</dbReference>
<feature type="domain" description="PDZ" evidence="5">
    <location>
        <begin position="283"/>
        <end position="334"/>
    </location>
</feature>
<dbReference type="AlphaFoldDB" id="A0A7W8DDJ5"/>
<comment type="similarity">
    <text evidence="1">Belongs to the peptidase S1C family.</text>
</comment>
<evidence type="ECO:0000256" key="1">
    <source>
        <dbReference type="ARBA" id="ARBA00010541"/>
    </source>
</evidence>
<dbReference type="InterPro" id="IPR036034">
    <property type="entry name" value="PDZ_sf"/>
</dbReference>
<keyword evidence="7" id="KW-1185">Reference proteome</keyword>
<evidence type="ECO:0000256" key="4">
    <source>
        <dbReference type="ARBA" id="ARBA00022825"/>
    </source>
</evidence>
<dbReference type="SMART" id="SM00228">
    <property type="entry name" value="PDZ"/>
    <property type="match status" value="1"/>
</dbReference>
<evidence type="ECO:0000259" key="5">
    <source>
        <dbReference type="PROSITE" id="PS50106"/>
    </source>
</evidence>
<dbReference type="PANTHER" id="PTHR22939">
    <property type="entry name" value="SERINE PROTEASE FAMILY S1C HTRA-RELATED"/>
    <property type="match status" value="1"/>
</dbReference>
<gene>
    <name evidence="6" type="ORF">HNQ58_001047</name>
</gene>
<dbReference type="FunFam" id="2.40.10.10:FF:000001">
    <property type="entry name" value="Periplasmic serine protease DegS"/>
    <property type="match status" value="1"/>
</dbReference>
<dbReference type="Proteomes" id="UP000519004">
    <property type="component" value="Unassembled WGS sequence"/>
</dbReference>
<evidence type="ECO:0000313" key="6">
    <source>
        <dbReference type="EMBL" id="MBB5015166.1"/>
    </source>
</evidence>
<dbReference type="EMBL" id="JACHHX010000005">
    <property type="protein sequence ID" value="MBB5015166.1"/>
    <property type="molecule type" value="Genomic_DNA"/>
</dbReference>
<dbReference type="GO" id="GO:0006508">
    <property type="term" value="P:proteolysis"/>
    <property type="evidence" value="ECO:0007669"/>
    <property type="project" value="UniProtKB-KW"/>
</dbReference>
<dbReference type="Pfam" id="PF13365">
    <property type="entry name" value="Trypsin_2"/>
    <property type="match status" value="1"/>
</dbReference>
<dbReference type="PRINTS" id="PR00834">
    <property type="entry name" value="PROTEASES2C"/>
</dbReference>
<protein>
    <submittedName>
        <fullName evidence="6">Serine peptidase DegS</fullName>
    </submittedName>
</protein>
<dbReference type="InterPro" id="IPR001940">
    <property type="entry name" value="Peptidase_S1C"/>
</dbReference>
<dbReference type="InterPro" id="IPR001478">
    <property type="entry name" value="PDZ"/>
</dbReference>
<reference evidence="6 7" key="1">
    <citation type="submission" date="2020-08" db="EMBL/GenBank/DDBJ databases">
        <title>Genomic Encyclopedia of Type Strains, Phase IV (KMG-IV): sequencing the most valuable type-strain genomes for metagenomic binning, comparative biology and taxonomic classification.</title>
        <authorList>
            <person name="Goeker M."/>
        </authorList>
    </citation>
    <scope>NUCLEOTIDE SEQUENCE [LARGE SCALE GENOMIC DNA]</scope>
    <source>
        <strain evidence="6 7">DSM 25897</strain>
    </source>
</reference>
<sequence>MPIARFLLQAAVAGLALAFLVSQLTPGAAAGLRRWAGLPTPAAVTGPAMPPPGPASYADAVSRAAPAVVNIYADKIVTERSLRLVPDPLMQRYSTLTLGPPRQRLERSLGSGVLVSGDGYVLTNHHVIAGAGDIRIVLQDGRVTQARVVGSDGDTDLAVLKIEGEHLPALPLDTPGPLRVGDVVLAIGNPFGLGQTVTQGIVSALGRNQLHIATYEDFIQTDAAINRGNSGGALVNARGELVGINTAVFTQRVPDANGIGFAIPVSTARMVLDHIVREGGVVRGWLGAEYFDGSGRVAGSAHGVTISAVHPGSPAELAGLRPGDVLTELDGSAIADPLELRRREADLAPGTRVALAGMRAGIPFRAELTLARRPPPAGA</sequence>
<dbReference type="SUPFAM" id="SSF50494">
    <property type="entry name" value="Trypsin-like serine proteases"/>
    <property type="match status" value="1"/>
</dbReference>
<dbReference type="InterPro" id="IPR041489">
    <property type="entry name" value="PDZ_6"/>
</dbReference>
<proteinExistence type="inferred from homology"/>
<dbReference type="PANTHER" id="PTHR22939:SF129">
    <property type="entry name" value="SERINE PROTEASE HTRA2, MITOCHONDRIAL"/>
    <property type="match status" value="1"/>
</dbReference>
<dbReference type="RefSeq" id="WP_183947733.1">
    <property type="nucleotide sequence ID" value="NZ_JACHHX010000005.1"/>
</dbReference>
<dbReference type="Gene3D" id="2.40.10.120">
    <property type="match status" value="1"/>
</dbReference>
<keyword evidence="2" id="KW-0645">Protease</keyword>